<accession>A0AAV6UKS5</accession>
<name>A0AAV6UKS5_9ARAC</name>
<dbReference type="EMBL" id="JAFNEN010000349">
    <property type="protein sequence ID" value="KAG8185002.1"/>
    <property type="molecule type" value="Genomic_DNA"/>
</dbReference>
<protein>
    <submittedName>
        <fullName evidence="1">Uncharacterized protein</fullName>
    </submittedName>
</protein>
<reference evidence="1 2" key="1">
    <citation type="journal article" date="2022" name="Nat. Ecol. Evol.">
        <title>A masculinizing supergene underlies an exaggerated male reproductive morph in a spider.</title>
        <authorList>
            <person name="Hendrickx F."/>
            <person name="De Corte Z."/>
            <person name="Sonet G."/>
            <person name="Van Belleghem S.M."/>
            <person name="Kostlbacher S."/>
            <person name="Vangestel C."/>
        </authorList>
    </citation>
    <scope>NUCLEOTIDE SEQUENCE [LARGE SCALE GENOMIC DNA]</scope>
    <source>
        <strain evidence="1">W744_W776</strain>
    </source>
</reference>
<gene>
    <name evidence="1" type="ORF">JTE90_017028</name>
</gene>
<dbReference type="AlphaFoldDB" id="A0AAV6UKS5"/>
<sequence length="81" mass="9519">MNQNHHTKAVTTLTQYPVTNQTHLPKLFLHQPWTHLPHDHSVHLSGYRYMRDAHELFFGHVRHAELLHGVDLVRKISPCIL</sequence>
<evidence type="ECO:0000313" key="2">
    <source>
        <dbReference type="Proteomes" id="UP000827092"/>
    </source>
</evidence>
<organism evidence="1 2">
    <name type="scientific">Oedothorax gibbosus</name>
    <dbReference type="NCBI Taxonomy" id="931172"/>
    <lineage>
        <taxon>Eukaryota</taxon>
        <taxon>Metazoa</taxon>
        <taxon>Ecdysozoa</taxon>
        <taxon>Arthropoda</taxon>
        <taxon>Chelicerata</taxon>
        <taxon>Arachnida</taxon>
        <taxon>Araneae</taxon>
        <taxon>Araneomorphae</taxon>
        <taxon>Entelegynae</taxon>
        <taxon>Araneoidea</taxon>
        <taxon>Linyphiidae</taxon>
        <taxon>Erigoninae</taxon>
        <taxon>Oedothorax</taxon>
    </lineage>
</organism>
<proteinExistence type="predicted"/>
<dbReference type="Proteomes" id="UP000827092">
    <property type="component" value="Unassembled WGS sequence"/>
</dbReference>
<comment type="caution">
    <text evidence="1">The sequence shown here is derived from an EMBL/GenBank/DDBJ whole genome shotgun (WGS) entry which is preliminary data.</text>
</comment>
<keyword evidence="2" id="KW-1185">Reference proteome</keyword>
<evidence type="ECO:0000313" key="1">
    <source>
        <dbReference type="EMBL" id="KAG8185002.1"/>
    </source>
</evidence>